<dbReference type="GO" id="GO:1990904">
    <property type="term" value="C:ribonucleoprotein complex"/>
    <property type="evidence" value="ECO:0007669"/>
    <property type="project" value="UniProtKB-KW"/>
</dbReference>
<gene>
    <name evidence="5" type="primary">rplX</name>
    <name evidence="7" type="ORF">UT92_C0003G0011</name>
</gene>
<dbReference type="Proteomes" id="UP000034489">
    <property type="component" value="Unassembled WGS sequence"/>
</dbReference>
<evidence type="ECO:0000256" key="2">
    <source>
        <dbReference type="ARBA" id="ARBA00022980"/>
    </source>
</evidence>
<dbReference type="InterPro" id="IPR008991">
    <property type="entry name" value="Translation_prot_SH3-like_sf"/>
</dbReference>
<dbReference type="SMART" id="SM00739">
    <property type="entry name" value="KOW"/>
    <property type="match status" value="1"/>
</dbReference>
<protein>
    <recommendedName>
        <fullName evidence="4 5">Large ribosomal subunit protein uL24</fullName>
    </recommendedName>
</protein>
<keyword evidence="5" id="KW-0694">RNA-binding</keyword>
<keyword evidence="2 5" id="KW-0689">Ribosomal protein</keyword>
<comment type="caution">
    <text evidence="7">The sequence shown here is derived from an EMBL/GenBank/DDBJ whole genome shotgun (WGS) entry which is preliminary data.</text>
</comment>
<keyword evidence="5" id="KW-0699">rRNA-binding</keyword>
<accession>A0A0G0RSW5</accession>
<comment type="function">
    <text evidence="5">One of two assembly initiator proteins, it binds directly to the 5'-end of the 23S rRNA, where it nucleates assembly of the 50S subunit.</text>
</comment>
<dbReference type="GO" id="GO:0019843">
    <property type="term" value="F:rRNA binding"/>
    <property type="evidence" value="ECO:0007669"/>
    <property type="project" value="UniProtKB-UniRule"/>
</dbReference>
<dbReference type="SUPFAM" id="SSF50104">
    <property type="entry name" value="Translation proteins SH3-like domain"/>
    <property type="match status" value="1"/>
</dbReference>
<evidence type="ECO:0000256" key="5">
    <source>
        <dbReference type="HAMAP-Rule" id="MF_01326"/>
    </source>
</evidence>
<comment type="function">
    <text evidence="5">One of the proteins that surrounds the polypeptide exit tunnel on the outside of the subunit.</text>
</comment>
<evidence type="ECO:0000256" key="3">
    <source>
        <dbReference type="ARBA" id="ARBA00023274"/>
    </source>
</evidence>
<name>A0A0G0RSW5_9BACT</name>
<dbReference type="Pfam" id="PF00467">
    <property type="entry name" value="KOW"/>
    <property type="match status" value="1"/>
</dbReference>
<dbReference type="GO" id="GO:0006412">
    <property type="term" value="P:translation"/>
    <property type="evidence" value="ECO:0007669"/>
    <property type="project" value="UniProtKB-UniRule"/>
</dbReference>
<dbReference type="GO" id="GO:0003735">
    <property type="term" value="F:structural constituent of ribosome"/>
    <property type="evidence" value="ECO:0007669"/>
    <property type="project" value="InterPro"/>
</dbReference>
<dbReference type="InterPro" id="IPR014722">
    <property type="entry name" value="Rib_uL2_dom2"/>
</dbReference>
<proteinExistence type="inferred from homology"/>
<dbReference type="NCBIfam" id="TIGR01079">
    <property type="entry name" value="rplX_bact"/>
    <property type="match status" value="1"/>
</dbReference>
<keyword evidence="3 5" id="KW-0687">Ribonucleoprotein</keyword>
<dbReference type="HAMAP" id="MF_01326_B">
    <property type="entry name" value="Ribosomal_uL24_B"/>
    <property type="match status" value="1"/>
</dbReference>
<dbReference type="AlphaFoldDB" id="A0A0G0RSW5"/>
<feature type="domain" description="KOW" evidence="6">
    <location>
        <begin position="3"/>
        <end position="30"/>
    </location>
</feature>
<dbReference type="GO" id="GO:0005840">
    <property type="term" value="C:ribosome"/>
    <property type="evidence" value="ECO:0007669"/>
    <property type="project" value="UniProtKB-KW"/>
</dbReference>
<evidence type="ECO:0000313" key="7">
    <source>
        <dbReference type="EMBL" id="KKR55593.1"/>
    </source>
</evidence>
<evidence type="ECO:0000256" key="1">
    <source>
        <dbReference type="ARBA" id="ARBA00010618"/>
    </source>
</evidence>
<dbReference type="InterPro" id="IPR041988">
    <property type="entry name" value="Ribosomal_uL24_KOW"/>
</dbReference>
<dbReference type="InterPro" id="IPR003256">
    <property type="entry name" value="Ribosomal_uL24"/>
</dbReference>
<dbReference type="Gene3D" id="2.30.30.30">
    <property type="match status" value="1"/>
</dbReference>
<comment type="similarity">
    <text evidence="1 5">Belongs to the universal ribosomal protein uL24 family.</text>
</comment>
<dbReference type="Pfam" id="PF17136">
    <property type="entry name" value="ribosomal_L24"/>
    <property type="match status" value="1"/>
</dbReference>
<dbReference type="EMBL" id="LBYQ01000003">
    <property type="protein sequence ID" value="KKR55593.1"/>
    <property type="molecule type" value="Genomic_DNA"/>
</dbReference>
<sequence>MYKFKKGDEVLITTGRDKGRKGKVDRVLIREDRIVVSGVNIYKRHLKATAKRGAGIYEIARPLPVANVALVCPKCAKITRVGFVSDGKNKNRICKNCKGVMP</sequence>
<comment type="subunit">
    <text evidence="5">Part of the 50S ribosomal subunit.</text>
</comment>
<evidence type="ECO:0000259" key="6">
    <source>
        <dbReference type="SMART" id="SM00739"/>
    </source>
</evidence>
<evidence type="ECO:0000313" key="8">
    <source>
        <dbReference type="Proteomes" id="UP000034489"/>
    </source>
</evidence>
<dbReference type="PANTHER" id="PTHR12903">
    <property type="entry name" value="MITOCHONDRIAL RIBOSOMAL PROTEIN L24"/>
    <property type="match status" value="1"/>
</dbReference>
<evidence type="ECO:0000256" key="4">
    <source>
        <dbReference type="ARBA" id="ARBA00035206"/>
    </source>
</evidence>
<reference evidence="7 8" key="1">
    <citation type="journal article" date="2015" name="Nature">
        <title>rRNA introns, odd ribosomes, and small enigmatic genomes across a large radiation of phyla.</title>
        <authorList>
            <person name="Brown C.T."/>
            <person name="Hug L.A."/>
            <person name="Thomas B.C."/>
            <person name="Sharon I."/>
            <person name="Castelle C.J."/>
            <person name="Singh A."/>
            <person name="Wilkins M.J."/>
            <person name="Williams K.H."/>
            <person name="Banfield J.F."/>
        </authorList>
    </citation>
    <scope>NUCLEOTIDE SEQUENCE [LARGE SCALE GENOMIC DNA]</scope>
</reference>
<dbReference type="InterPro" id="IPR005824">
    <property type="entry name" value="KOW"/>
</dbReference>
<dbReference type="InterPro" id="IPR057264">
    <property type="entry name" value="Ribosomal_uL24_C"/>
</dbReference>
<dbReference type="CDD" id="cd06089">
    <property type="entry name" value="KOW_RPL26"/>
    <property type="match status" value="1"/>
</dbReference>
<organism evidence="7 8">
    <name type="scientific">Candidatus Curtissbacteria bacterium GW2011_GWA1_40_24</name>
    <dbReference type="NCBI Taxonomy" id="1618406"/>
    <lineage>
        <taxon>Bacteria</taxon>
        <taxon>Candidatus Curtissiibacteriota</taxon>
    </lineage>
</organism>